<name>A0AAE0L3N3_9CHLO</name>
<proteinExistence type="predicted"/>
<sequence length="154" mass="16757">MLVTTRRIQAKPYAIPSRSHCHSCKHLPAVPQSHRSRVKQLVDLTTGKMSWVGRTAQGSRWCHHRVCVGSGSIFDDEDEDEDSEGGSIEAQLAGNTRRFIPAGAAACSVCDGFGIVDCTKCEGTGINAEFLERKFTILHANKVGKDVCIDDGLK</sequence>
<keyword evidence="2" id="KW-1185">Reference proteome</keyword>
<dbReference type="Proteomes" id="UP001190700">
    <property type="component" value="Unassembled WGS sequence"/>
</dbReference>
<comment type="caution">
    <text evidence="1">The sequence shown here is derived from an EMBL/GenBank/DDBJ whole genome shotgun (WGS) entry which is preliminary data.</text>
</comment>
<dbReference type="EMBL" id="LGRX02010256">
    <property type="protein sequence ID" value="KAK3270677.1"/>
    <property type="molecule type" value="Genomic_DNA"/>
</dbReference>
<organism evidence="1 2">
    <name type="scientific">Cymbomonas tetramitiformis</name>
    <dbReference type="NCBI Taxonomy" id="36881"/>
    <lineage>
        <taxon>Eukaryota</taxon>
        <taxon>Viridiplantae</taxon>
        <taxon>Chlorophyta</taxon>
        <taxon>Pyramimonadophyceae</taxon>
        <taxon>Pyramimonadales</taxon>
        <taxon>Pyramimonadaceae</taxon>
        <taxon>Cymbomonas</taxon>
    </lineage>
</organism>
<reference evidence="1 2" key="1">
    <citation type="journal article" date="2015" name="Genome Biol. Evol.">
        <title>Comparative Genomics of a Bacterivorous Green Alga Reveals Evolutionary Causalities and Consequences of Phago-Mixotrophic Mode of Nutrition.</title>
        <authorList>
            <person name="Burns J.A."/>
            <person name="Paasch A."/>
            <person name="Narechania A."/>
            <person name="Kim E."/>
        </authorList>
    </citation>
    <scope>NUCLEOTIDE SEQUENCE [LARGE SCALE GENOMIC DNA]</scope>
    <source>
        <strain evidence="1 2">PLY_AMNH</strain>
    </source>
</reference>
<protein>
    <submittedName>
        <fullName evidence="1">Uncharacterized protein</fullName>
    </submittedName>
</protein>
<dbReference type="AlphaFoldDB" id="A0AAE0L3N3"/>
<evidence type="ECO:0000313" key="1">
    <source>
        <dbReference type="EMBL" id="KAK3270677.1"/>
    </source>
</evidence>
<evidence type="ECO:0000313" key="2">
    <source>
        <dbReference type="Proteomes" id="UP001190700"/>
    </source>
</evidence>
<accession>A0AAE0L3N3</accession>
<gene>
    <name evidence="1" type="ORF">CYMTET_20937</name>
</gene>